<protein>
    <submittedName>
        <fullName evidence="1">Uncharacterized protein</fullName>
    </submittedName>
</protein>
<dbReference type="Proteomes" id="UP000031036">
    <property type="component" value="Unassembled WGS sequence"/>
</dbReference>
<keyword evidence="2" id="KW-1185">Reference proteome</keyword>
<gene>
    <name evidence="1" type="ORF">Tcan_11572</name>
</gene>
<evidence type="ECO:0000313" key="2">
    <source>
        <dbReference type="Proteomes" id="UP000031036"/>
    </source>
</evidence>
<organism evidence="1 2">
    <name type="scientific">Toxocara canis</name>
    <name type="common">Canine roundworm</name>
    <dbReference type="NCBI Taxonomy" id="6265"/>
    <lineage>
        <taxon>Eukaryota</taxon>
        <taxon>Metazoa</taxon>
        <taxon>Ecdysozoa</taxon>
        <taxon>Nematoda</taxon>
        <taxon>Chromadorea</taxon>
        <taxon>Rhabditida</taxon>
        <taxon>Spirurina</taxon>
        <taxon>Ascaridomorpha</taxon>
        <taxon>Ascaridoidea</taxon>
        <taxon>Toxocaridae</taxon>
        <taxon>Toxocara</taxon>
    </lineage>
</organism>
<dbReference type="AlphaFoldDB" id="A0A0B2VBR3"/>
<accession>A0A0B2VBR3</accession>
<name>A0A0B2VBR3_TOXCA</name>
<reference evidence="1 2" key="1">
    <citation type="submission" date="2014-11" db="EMBL/GenBank/DDBJ databases">
        <title>Genetic blueprint of the zoonotic pathogen Toxocara canis.</title>
        <authorList>
            <person name="Zhu X.-Q."/>
            <person name="Korhonen P.K."/>
            <person name="Cai H."/>
            <person name="Young N.D."/>
            <person name="Nejsum P."/>
            <person name="von Samson-Himmelstjerna G."/>
            <person name="Boag P.R."/>
            <person name="Tan P."/>
            <person name="Li Q."/>
            <person name="Min J."/>
            <person name="Yang Y."/>
            <person name="Wang X."/>
            <person name="Fang X."/>
            <person name="Hall R.S."/>
            <person name="Hofmann A."/>
            <person name="Sternberg P.W."/>
            <person name="Jex A.R."/>
            <person name="Gasser R.B."/>
        </authorList>
    </citation>
    <scope>NUCLEOTIDE SEQUENCE [LARGE SCALE GENOMIC DNA]</scope>
    <source>
        <strain evidence="1">PN_DK_2014</strain>
    </source>
</reference>
<dbReference type="EMBL" id="JPKZ01002005">
    <property type="protein sequence ID" value="KHN78904.1"/>
    <property type="molecule type" value="Genomic_DNA"/>
</dbReference>
<proteinExistence type="predicted"/>
<dbReference type="STRING" id="6265.A0A0B2VBR3"/>
<sequence>MNNLKVLREKTQGKNRKHILLHGNHELKNALNITARRLLPRFQAAYDSLSYSKRGDCEEHCVDDVGECLDAIGNPHVSLLPVNKLAPCTYDYFVKSLAPSRDLFLSKLDATSSNGALFCARSPILRLSHFSAPPPACAHDLLRLLSDDYEDKEESLKAVISNLDNVSIQILLLDFILFCCFMVQNHIAYYAGLICPQIKFEICCTDFYDMGIVALFGPRFQKLFSKFPDFSLRPLSLRLFKTHRFLCSLRRKLLQCDKFDTGCFIV</sequence>
<comment type="caution">
    <text evidence="1">The sequence shown here is derived from an EMBL/GenBank/DDBJ whole genome shotgun (WGS) entry which is preliminary data.</text>
</comment>
<evidence type="ECO:0000313" key="1">
    <source>
        <dbReference type="EMBL" id="KHN78904.1"/>
    </source>
</evidence>